<evidence type="ECO:0000256" key="2">
    <source>
        <dbReference type="SAM" id="SignalP"/>
    </source>
</evidence>
<dbReference type="Proteomes" id="UP000198211">
    <property type="component" value="Unassembled WGS sequence"/>
</dbReference>
<evidence type="ECO:0000256" key="1">
    <source>
        <dbReference type="SAM" id="MobiDB-lite"/>
    </source>
</evidence>
<reference evidence="4" key="1">
    <citation type="submission" date="2017-03" db="EMBL/GenBank/DDBJ databases">
        <title>Phytopthora megakarya and P. palmivora, two closely related causual agents of cacao black pod achieved similar genome size and gene model numbers by different mechanisms.</title>
        <authorList>
            <person name="Ali S."/>
            <person name="Shao J."/>
            <person name="Larry D.J."/>
            <person name="Kronmiller B."/>
            <person name="Shen D."/>
            <person name="Strem M.D."/>
            <person name="Melnick R.L."/>
            <person name="Guiltinan M.J."/>
            <person name="Tyler B.M."/>
            <person name="Meinhardt L.W."/>
            <person name="Bailey B.A."/>
        </authorList>
    </citation>
    <scope>NUCLEOTIDE SEQUENCE [LARGE SCALE GENOMIC DNA]</scope>
    <source>
        <strain evidence="4">zdho120</strain>
    </source>
</reference>
<keyword evidence="2" id="KW-0732">Signal</keyword>
<comment type="caution">
    <text evidence="3">The sequence shown here is derived from an EMBL/GenBank/DDBJ whole genome shotgun (WGS) entry which is preliminary data.</text>
</comment>
<sequence>MVSTQSYILLIVATSALAFQGSVNATTCDVDNYTKVANAAQTLNTKSHLANGGVWTCDSDCHDAVSNLVNTLPDCTFGGPYGQNYKNVVESLVATSEFGDDHPELNNRTANDKHQQYRDSNNDANNGCSYCSN</sequence>
<organism evidence="3 4">
    <name type="scientific">Phytophthora megakarya</name>
    <dbReference type="NCBI Taxonomy" id="4795"/>
    <lineage>
        <taxon>Eukaryota</taxon>
        <taxon>Sar</taxon>
        <taxon>Stramenopiles</taxon>
        <taxon>Oomycota</taxon>
        <taxon>Peronosporomycetes</taxon>
        <taxon>Peronosporales</taxon>
        <taxon>Peronosporaceae</taxon>
        <taxon>Phytophthora</taxon>
    </lineage>
</organism>
<feature type="compositionally biased region" description="Basic and acidic residues" evidence="1">
    <location>
        <begin position="99"/>
        <end position="121"/>
    </location>
</feature>
<dbReference type="EMBL" id="NBNE01021936">
    <property type="protein sequence ID" value="OWY90774.1"/>
    <property type="molecule type" value="Genomic_DNA"/>
</dbReference>
<feature type="signal peptide" evidence="2">
    <location>
        <begin position="1"/>
        <end position="25"/>
    </location>
</feature>
<dbReference type="AlphaFoldDB" id="A0A225UCD2"/>
<keyword evidence="4" id="KW-1185">Reference proteome</keyword>
<evidence type="ECO:0008006" key="5">
    <source>
        <dbReference type="Google" id="ProtNLM"/>
    </source>
</evidence>
<gene>
    <name evidence="3" type="ORF">PHMEG_00040947</name>
</gene>
<protein>
    <recommendedName>
        <fullName evidence="5">Elicitin</fullName>
    </recommendedName>
</protein>
<feature type="region of interest" description="Disordered" evidence="1">
    <location>
        <begin position="98"/>
        <end position="121"/>
    </location>
</feature>
<feature type="chain" id="PRO_5012827336" description="Elicitin" evidence="2">
    <location>
        <begin position="26"/>
        <end position="133"/>
    </location>
</feature>
<evidence type="ECO:0000313" key="4">
    <source>
        <dbReference type="Proteomes" id="UP000198211"/>
    </source>
</evidence>
<accession>A0A225UCD2</accession>
<proteinExistence type="predicted"/>
<name>A0A225UCD2_9STRA</name>
<evidence type="ECO:0000313" key="3">
    <source>
        <dbReference type="EMBL" id="OWY90774.1"/>
    </source>
</evidence>
<dbReference type="OrthoDB" id="119386at2759"/>